<keyword evidence="4" id="KW-0285">Flavoprotein</keyword>
<dbReference type="PROSITE" id="PS00912">
    <property type="entry name" value="DHODEHASE_2"/>
    <property type="match status" value="1"/>
</dbReference>
<keyword evidence="7 10" id="KW-0503">Monooxygenase</keyword>
<dbReference type="AlphaFoldDB" id="A0A7W7FYY6"/>
<comment type="catalytic activity">
    <reaction evidence="9">
        <text>3 propionate 3-nitronate + 3 O2 + H2O = 3 3-oxopropanoate + 2 nitrate + nitrite + H2O2 + 3 H(+)</text>
        <dbReference type="Rhea" id="RHEA:57332"/>
        <dbReference type="ChEBI" id="CHEBI:15377"/>
        <dbReference type="ChEBI" id="CHEBI:15378"/>
        <dbReference type="ChEBI" id="CHEBI:15379"/>
        <dbReference type="ChEBI" id="CHEBI:16240"/>
        <dbReference type="ChEBI" id="CHEBI:16301"/>
        <dbReference type="ChEBI" id="CHEBI:17632"/>
        <dbReference type="ChEBI" id="CHEBI:33190"/>
        <dbReference type="ChEBI" id="CHEBI:136067"/>
    </reaction>
</comment>
<evidence type="ECO:0000256" key="8">
    <source>
        <dbReference type="ARBA" id="ARBA00031155"/>
    </source>
</evidence>
<dbReference type="GO" id="GO:0018580">
    <property type="term" value="F:nitronate monooxygenase activity"/>
    <property type="evidence" value="ECO:0007669"/>
    <property type="project" value="InterPro"/>
</dbReference>
<evidence type="ECO:0000256" key="4">
    <source>
        <dbReference type="ARBA" id="ARBA00022630"/>
    </source>
</evidence>
<evidence type="ECO:0000256" key="9">
    <source>
        <dbReference type="ARBA" id="ARBA00049401"/>
    </source>
</evidence>
<evidence type="ECO:0000256" key="6">
    <source>
        <dbReference type="ARBA" id="ARBA00023002"/>
    </source>
</evidence>
<evidence type="ECO:0000256" key="1">
    <source>
        <dbReference type="ARBA" id="ARBA00001917"/>
    </source>
</evidence>
<evidence type="ECO:0000313" key="11">
    <source>
        <dbReference type="Proteomes" id="UP000542742"/>
    </source>
</evidence>
<dbReference type="InterPro" id="IPR004136">
    <property type="entry name" value="NMO"/>
</dbReference>
<proteinExistence type="inferred from homology"/>
<dbReference type="Pfam" id="PF03060">
    <property type="entry name" value="NMO"/>
    <property type="match status" value="1"/>
</dbReference>
<dbReference type="PANTHER" id="PTHR42747">
    <property type="entry name" value="NITRONATE MONOOXYGENASE-RELATED"/>
    <property type="match status" value="1"/>
</dbReference>
<dbReference type="RefSeq" id="WP_239092397.1">
    <property type="nucleotide sequence ID" value="NZ_BOMC01000006.1"/>
</dbReference>
<reference evidence="10 11" key="1">
    <citation type="submission" date="2020-08" db="EMBL/GenBank/DDBJ databases">
        <title>Sequencing the genomes of 1000 actinobacteria strains.</title>
        <authorList>
            <person name="Klenk H.-P."/>
        </authorList>
    </citation>
    <scope>NUCLEOTIDE SEQUENCE [LARGE SCALE GENOMIC DNA]</scope>
    <source>
        <strain evidence="10 11">DSM 45518</strain>
    </source>
</reference>
<keyword evidence="11" id="KW-1185">Reference proteome</keyword>
<evidence type="ECO:0000256" key="3">
    <source>
        <dbReference type="ARBA" id="ARBA00022575"/>
    </source>
</evidence>
<dbReference type="GO" id="GO:0016627">
    <property type="term" value="F:oxidoreductase activity, acting on the CH-CH group of donors"/>
    <property type="evidence" value="ECO:0007669"/>
    <property type="project" value="InterPro"/>
</dbReference>
<organism evidence="10 11">
    <name type="scientific">Paractinoplanes abujensis</name>
    <dbReference type="NCBI Taxonomy" id="882441"/>
    <lineage>
        <taxon>Bacteria</taxon>
        <taxon>Bacillati</taxon>
        <taxon>Actinomycetota</taxon>
        <taxon>Actinomycetes</taxon>
        <taxon>Micromonosporales</taxon>
        <taxon>Micromonosporaceae</taxon>
        <taxon>Paractinoplanes</taxon>
    </lineage>
</organism>
<dbReference type="Proteomes" id="UP000542742">
    <property type="component" value="Unassembled WGS sequence"/>
</dbReference>
<name>A0A7W7FYY6_9ACTN</name>
<accession>A0A7W7FYY6</accession>
<dbReference type="PANTHER" id="PTHR42747:SF3">
    <property type="entry name" value="NITRONATE MONOOXYGENASE-RELATED"/>
    <property type="match status" value="1"/>
</dbReference>
<dbReference type="Gene3D" id="3.20.20.70">
    <property type="entry name" value="Aldolase class I"/>
    <property type="match status" value="1"/>
</dbReference>
<evidence type="ECO:0000256" key="7">
    <source>
        <dbReference type="ARBA" id="ARBA00023033"/>
    </source>
</evidence>
<keyword evidence="3" id="KW-0216">Detoxification</keyword>
<comment type="similarity">
    <text evidence="2">Belongs to the nitronate monooxygenase family. NMO class I subfamily.</text>
</comment>
<evidence type="ECO:0000256" key="5">
    <source>
        <dbReference type="ARBA" id="ARBA00022643"/>
    </source>
</evidence>
<sequence length="332" mass="34409">MIRPLVVAPMAGGPSTPALVNAATEAGATGFLAAGYKTPHQVEEELRAVHGAYGLNIFVPGPPPPSIDALTEYRALLQPEADRYGIDLPPLRLADDDHFAAKVELAVAYRVPFVSFTFGVPPRAAVAALRTGGSQVLITVTSPAEAAAALAVEPDALIVQGGSAGGHSATSDPASFRGDTPTASLVRRLRADKPLVAAGGVADVEDVEQLLRAGATAVQCGTAFLLADEAGTRPAQRSFMLSERAPDTVVTRAFTGQPARALRNRFTDLYSSAAPIGYPAVHHLTAPLRAAAARHNDADGLNLWAGTGFRSARPAPAADLIARLTPENVAPR</sequence>
<dbReference type="SUPFAM" id="SSF51412">
    <property type="entry name" value="Inosine monophosphate dehydrogenase (IMPDH)"/>
    <property type="match status" value="1"/>
</dbReference>
<gene>
    <name evidence="10" type="ORF">BKA14_001656</name>
</gene>
<evidence type="ECO:0000256" key="2">
    <source>
        <dbReference type="ARBA" id="ARBA00009881"/>
    </source>
</evidence>
<protein>
    <recommendedName>
        <fullName evidence="8">Propionate 3-nitronate monooxygenase</fullName>
    </recommendedName>
</protein>
<keyword evidence="6 10" id="KW-0560">Oxidoreductase</keyword>
<dbReference type="GO" id="GO:0009636">
    <property type="term" value="P:response to toxic substance"/>
    <property type="evidence" value="ECO:0007669"/>
    <property type="project" value="UniProtKB-KW"/>
</dbReference>
<comment type="caution">
    <text evidence="10">The sequence shown here is derived from an EMBL/GenBank/DDBJ whole genome shotgun (WGS) entry which is preliminary data.</text>
</comment>
<dbReference type="EMBL" id="JACHMF010000001">
    <property type="protein sequence ID" value="MBB4691508.1"/>
    <property type="molecule type" value="Genomic_DNA"/>
</dbReference>
<evidence type="ECO:0000313" key="10">
    <source>
        <dbReference type="EMBL" id="MBB4691508.1"/>
    </source>
</evidence>
<dbReference type="CDD" id="cd04730">
    <property type="entry name" value="NPD_like"/>
    <property type="match status" value="1"/>
</dbReference>
<comment type="cofactor">
    <cofactor evidence="1">
        <name>FMN</name>
        <dbReference type="ChEBI" id="CHEBI:58210"/>
    </cofactor>
</comment>
<dbReference type="InterPro" id="IPR001295">
    <property type="entry name" value="Dihydroorotate_DH_CS"/>
</dbReference>
<dbReference type="GO" id="GO:0006207">
    <property type="term" value="P:'de novo' pyrimidine nucleobase biosynthetic process"/>
    <property type="evidence" value="ECO:0007669"/>
    <property type="project" value="InterPro"/>
</dbReference>
<dbReference type="InterPro" id="IPR013785">
    <property type="entry name" value="Aldolase_TIM"/>
</dbReference>
<keyword evidence="5" id="KW-0288">FMN</keyword>